<protein>
    <recommendedName>
        <fullName evidence="2">Condensation domain-containing protein</fullName>
    </recommendedName>
</protein>
<organism evidence="1">
    <name type="scientific">Scylla olivacea</name>
    <name type="common">Orange mud crab</name>
    <name type="synonym">Cancer olivacea</name>
    <dbReference type="NCBI Taxonomy" id="85551"/>
    <lineage>
        <taxon>Eukaryota</taxon>
        <taxon>Metazoa</taxon>
        <taxon>Ecdysozoa</taxon>
        <taxon>Arthropoda</taxon>
        <taxon>Crustacea</taxon>
        <taxon>Multicrustacea</taxon>
        <taxon>Malacostraca</taxon>
        <taxon>Eumalacostraca</taxon>
        <taxon>Eucarida</taxon>
        <taxon>Decapoda</taxon>
        <taxon>Pleocyemata</taxon>
        <taxon>Brachyura</taxon>
        <taxon>Eubrachyura</taxon>
        <taxon>Portunoidea</taxon>
        <taxon>Portunidae</taxon>
        <taxon>Portuninae</taxon>
        <taxon>Scylla</taxon>
    </lineage>
</organism>
<dbReference type="PANTHER" id="PTHR28037">
    <property type="entry name" value="ALCOHOL O-ACETYLTRANSFERASE 1-RELATED"/>
    <property type="match status" value="1"/>
</dbReference>
<dbReference type="SUPFAM" id="SSF52777">
    <property type="entry name" value="CoA-dependent acyltransferases"/>
    <property type="match status" value="2"/>
</dbReference>
<sequence length="461" mass="53072">MGEEGKWMRKPSTDEVSMDSLSESEMFLVVYRLSFSARRPVQTQEVEQALRHLYRKTPNLRVCLTDKDGEKWFKEVDEKMIDFEVSAVGVEEVTEFLHTHSYPKDAILWRARLVPVATPCYHPQHLSSFHTDLQGTFPHCYHLVFGFSHAIGDGHTFIRICAAFSHILDSVLSGKEVDTKQIGCFDLNEEYESKIEEIKNRLLKDEVRREECIRELNEGKPESSILQHVLSPCEDRPKKTLLHTQTLDKATTTRLVEKCRAAKVTLSSCMAAVCNMALVDLLVEKGVVQDTYTVSNVHMINMRRTWPKETTERAFGCYISSSFQQFFVTPCTVNDDQFWQYTREIHSKFYSFLQDKQFMEKAAFVKWCYNTGNVQILDRDLTFNTRGNLTQRFEGTKEITVTNLLSSTSIHNLPIPWDDIVGTVRGRLSHTTKYNTSLVTKATALQYSDLVYARLLKITAP</sequence>
<dbReference type="Gene3D" id="3.30.559.10">
    <property type="entry name" value="Chloramphenicol acetyltransferase-like domain"/>
    <property type="match status" value="1"/>
</dbReference>
<dbReference type="AlphaFoldDB" id="A0A0P4VPX1"/>
<evidence type="ECO:0000313" key="1">
    <source>
        <dbReference type="EMBL" id="JAI57355.1"/>
    </source>
</evidence>
<dbReference type="InterPro" id="IPR052058">
    <property type="entry name" value="Alcohol_O-acetyltransferase"/>
</dbReference>
<accession>A0A0P4VPX1</accession>
<proteinExistence type="predicted"/>
<dbReference type="EMBL" id="GDRN01107867">
    <property type="protein sequence ID" value="JAI57355.1"/>
    <property type="molecule type" value="Transcribed_RNA"/>
</dbReference>
<name>A0A0P4VPX1_SCYOL</name>
<reference evidence="1" key="1">
    <citation type="submission" date="2015-09" db="EMBL/GenBank/DDBJ databases">
        <title>Scylla olivacea transcriptome.</title>
        <authorList>
            <person name="Ikhwanuddin M."/>
        </authorList>
    </citation>
    <scope>NUCLEOTIDE SEQUENCE</scope>
</reference>
<dbReference type="PANTHER" id="PTHR28037:SF1">
    <property type="entry name" value="ALCOHOL O-ACETYLTRANSFERASE 1-RELATED"/>
    <property type="match status" value="1"/>
</dbReference>
<dbReference type="InterPro" id="IPR023213">
    <property type="entry name" value="CAT-like_dom_sf"/>
</dbReference>
<dbReference type="Gene3D" id="3.30.559.30">
    <property type="entry name" value="Nonribosomal peptide synthetase, condensation domain"/>
    <property type="match status" value="1"/>
</dbReference>
<evidence type="ECO:0008006" key="2">
    <source>
        <dbReference type="Google" id="ProtNLM"/>
    </source>
</evidence>
<dbReference type="EMBL" id="GDRN01107866">
    <property type="protein sequence ID" value="JAI57356.1"/>
    <property type="molecule type" value="Transcribed_RNA"/>
</dbReference>